<comment type="caution">
    <text evidence="7">The sequence shown here is derived from an EMBL/GenBank/DDBJ whole genome shotgun (WGS) entry which is preliminary data.</text>
</comment>
<dbReference type="GO" id="GO:0009399">
    <property type="term" value="P:nitrogen fixation"/>
    <property type="evidence" value="ECO:0007669"/>
    <property type="project" value="UniProtKB-UniRule"/>
</dbReference>
<comment type="function">
    <text evidence="1 6">May protect the nitrogenase Fe-Mo protein from oxidative damage.</text>
</comment>
<evidence type="ECO:0000313" key="8">
    <source>
        <dbReference type="Proteomes" id="UP000233293"/>
    </source>
</evidence>
<dbReference type="InterPro" id="IPR004893">
    <property type="entry name" value="NifW"/>
</dbReference>
<dbReference type="Pfam" id="PF03206">
    <property type="entry name" value="NifW"/>
    <property type="match status" value="1"/>
</dbReference>
<dbReference type="HAMAP" id="MF_00529">
    <property type="entry name" value="NifW"/>
    <property type="match status" value="1"/>
</dbReference>
<name>A0A2N3PNB7_9PROT</name>
<dbReference type="AlphaFoldDB" id="A0A2N3PNB7"/>
<proteinExistence type="inferred from homology"/>
<keyword evidence="5 6" id="KW-0535">Nitrogen fixation</keyword>
<reference evidence="8" key="1">
    <citation type="submission" date="2017-12" db="EMBL/GenBank/DDBJ databases">
        <title>Draft genome sequence of Telmatospirillum siberiense 26-4b1T, an acidotolerant peatland alphaproteobacterium potentially involved in sulfur cycling.</title>
        <authorList>
            <person name="Hausmann B."/>
            <person name="Pjevac P."/>
            <person name="Schreck K."/>
            <person name="Herbold C.W."/>
            <person name="Daims H."/>
            <person name="Wagner M."/>
            <person name="Pester M."/>
            <person name="Loy A."/>
        </authorList>
    </citation>
    <scope>NUCLEOTIDE SEQUENCE [LARGE SCALE GENOMIC DNA]</scope>
    <source>
        <strain evidence="8">26-4b1</strain>
    </source>
</reference>
<evidence type="ECO:0000313" key="7">
    <source>
        <dbReference type="EMBL" id="PKU21895.1"/>
    </source>
</evidence>
<dbReference type="OrthoDB" id="9811868at2"/>
<comment type="similarity">
    <text evidence="2 6">Belongs to the NifW family.</text>
</comment>
<evidence type="ECO:0000256" key="3">
    <source>
        <dbReference type="ARBA" id="ARBA00011284"/>
    </source>
</evidence>
<dbReference type="EMBL" id="PIUM01000041">
    <property type="protein sequence ID" value="PKU21895.1"/>
    <property type="molecule type" value="Genomic_DNA"/>
</dbReference>
<dbReference type="RefSeq" id="WP_101253228.1">
    <property type="nucleotide sequence ID" value="NZ_PIUM01000041.1"/>
</dbReference>
<accession>A0A2N3PNB7</accession>
<dbReference type="PIRSF" id="PIRSF005790">
    <property type="entry name" value="NifW"/>
    <property type="match status" value="1"/>
</dbReference>
<evidence type="ECO:0000256" key="1">
    <source>
        <dbReference type="ARBA" id="ARBA00002247"/>
    </source>
</evidence>
<evidence type="ECO:0000256" key="2">
    <source>
        <dbReference type="ARBA" id="ARBA00008351"/>
    </source>
</evidence>
<keyword evidence="8" id="KW-1185">Reference proteome</keyword>
<protein>
    <recommendedName>
        <fullName evidence="4 6">Nitrogenase-stabilizing/protective protein NifW</fullName>
    </recommendedName>
</protein>
<evidence type="ECO:0000256" key="6">
    <source>
        <dbReference type="HAMAP-Rule" id="MF_00529"/>
    </source>
</evidence>
<evidence type="ECO:0000256" key="5">
    <source>
        <dbReference type="ARBA" id="ARBA00023231"/>
    </source>
</evidence>
<comment type="subunit">
    <text evidence="3 6">Homotrimer; associates with NifD.</text>
</comment>
<sequence>MSEFLDTLAGLSSAEEFLDFLKVPYDPQVVRVNRLHILKRFHDYIGQSGLPGAADSVELGRAYAGALERAYNDFVSSNAVTEKVFKVFQQAEAAKKANFVPLAAISRKTS</sequence>
<evidence type="ECO:0000256" key="4">
    <source>
        <dbReference type="ARBA" id="ARBA00016274"/>
    </source>
</evidence>
<dbReference type="Proteomes" id="UP000233293">
    <property type="component" value="Unassembled WGS sequence"/>
</dbReference>
<organism evidence="7 8">
    <name type="scientific">Telmatospirillum siberiense</name>
    <dbReference type="NCBI Taxonomy" id="382514"/>
    <lineage>
        <taxon>Bacteria</taxon>
        <taxon>Pseudomonadati</taxon>
        <taxon>Pseudomonadota</taxon>
        <taxon>Alphaproteobacteria</taxon>
        <taxon>Rhodospirillales</taxon>
        <taxon>Rhodospirillaceae</taxon>
        <taxon>Telmatospirillum</taxon>
    </lineage>
</organism>
<gene>
    <name evidence="6" type="primary">nifW</name>
    <name evidence="7" type="ORF">CWS72_24185</name>
</gene>